<evidence type="ECO:0000313" key="1">
    <source>
        <dbReference type="EMBL" id="ESV63201.1"/>
    </source>
</evidence>
<comment type="caution">
    <text evidence="1">The sequence shown here is derived from an EMBL/GenBank/DDBJ whole genome shotgun (WGS) entry which is preliminary data.</text>
</comment>
<organism evidence="1 2">
    <name type="scientific">Mycobacteroides abscessus MAB_091912_2446</name>
    <dbReference type="NCBI Taxonomy" id="1335414"/>
    <lineage>
        <taxon>Bacteria</taxon>
        <taxon>Bacillati</taxon>
        <taxon>Actinomycetota</taxon>
        <taxon>Actinomycetes</taxon>
        <taxon>Mycobacteriales</taxon>
        <taxon>Mycobacteriaceae</taxon>
        <taxon>Mycobacteroides</taxon>
        <taxon>Mycobacteroides abscessus</taxon>
    </lineage>
</organism>
<gene>
    <name evidence="1" type="ORF">L833_0575</name>
</gene>
<name>A0A829MEC0_9MYCO</name>
<dbReference type="Proteomes" id="UP000018502">
    <property type="component" value="Unassembled WGS sequence"/>
</dbReference>
<dbReference type="AlphaFoldDB" id="A0A829MEC0"/>
<dbReference type="EMBL" id="AYTF01000001">
    <property type="protein sequence ID" value="ESV63201.1"/>
    <property type="molecule type" value="Genomic_DNA"/>
</dbReference>
<accession>A0A829MEC0</accession>
<proteinExistence type="predicted"/>
<protein>
    <submittedName>
        <fullName evidence="1">Uncharacterized protein</fullName>
    </submittedName>
</protein>
<reference evidence="1 2" key="1">
    <citation type="journal article" date="2014" name="Emerg. Infect. Dis.">
        <title>High-level Relatedness among Mycobacterium abscessus subsp. massiliense Strains from Widely Separated Outbreaks.</title>
        <authorList>
            <person name="Tettelin H."/>
            <person name="Davidson R.M."/>
            <person name="Agrawal S."/>
            <person name="Aitken M.L."/>
            <person name="Shallom S."/>
            <person name="Hasan N.A."/>
            <person name="Strong M."/>
            <person name="Nogueira de Moura V.C."/>
            <person name="De Groote M.A."/>
            <person name="Duarte R.S."/>
            <person name="Hine E."/>
            <person name="Parankush S."/>
            <person name="Su Q."/>
            <person name="Daugherty S.C."/>
            <person name="Fraser C.M."/>
            <person name="Brown-Elliott B.A."/>
            <person name="Wallace R.J.Jr."/>
            <person name="Holland S.M."/>
            <person name="Sampaio E.P."/>
            <person name="Olivier K.N."/>
            <person name="Jackson M."/>
            <person name="Zelazny A.M."/>
        </authorList>
    </citation>
    <scope>NUCLEOTIDE SEQUENCE [LARGE SCALE GENOMIC DNA]</scope>
    <source>
        <strain evidence="1 2">MAB_091912_2446</strain>
    </source>
</reference>
<evidence type="ECO:0000313" key="2">
    <source>
        <dbReference type="Proteomes" id="UP000018502"/>
    </source>
</evidence>
<sequence>MAAVDPHRALNAQRLRRARLEYGFSLQELAAEVENVRGMRSDRDIPPRESLRQMIISIERGGPFGEMWRADLAAVFGRDPDEIFSVPVQSPLPHPLLLELPVDEDVLSVITTQRAAHIEAEHAFGAQHARPLVERDLDTVEALIKTAPRRLKRAMAEAAGTIAEVAGWIAQDLGDHAAAQTLTHKAFLHLRAASPELRAMILMRQSNILTRSDASLAVDLVADAAEFIDGRDAGRLTASIARQQALAALHNDDERGFHRHAAEALELGDIEPATDDRAPYAHAAYVASDIASGYLRLGHAEKALELLTSHHTRWTSQQHRDRAVADMRLLHTYIAIRDYRLALALADTAIPAYLSAPSQRARRHLAQAGKLVRDRRRRDTSPVLQELAARIKKATQGAHT</sequence>